<keyword evidence="4" id="KW-1185">Reference proteome</keyword>
<feature type="compositionally biased region" description="Polar residues" evidence="1">
    <location>
        <begin position="386"/>
        <end position="417"/>
    </location>
</feature>
<feature type="region of interest" description="Disordered" evidence="1">
    <location>
        <begin position="1"/>
        <end position="276"/>
    </location>
</feature>
<feature type="domain" description="Lens epithelium-derived growth factor integrase-binding" evidence="2">
    <location>
        <begin position="284"/>
        <end position="381"/>
    </location>
</feature>
<dbReference type="Pfam" id="PF11467">
    <property type="entry name" value="LEDGF"/>
    <property type="match status" value="1"/>
</dbReference>
<protein>
    <recommendedName>
        <fullName evidence="2">Lens epithelium-derived growth factor integrase-binding domain-containing protein</fullName>
    </recommendedName>
</protein>
<feature type="compositionally biased region" description="Acidic residues" evidence="1">
    <location>
        <begin position="626"/>
        <end position="637"/>
    </location>
</feature>
<proteinExistence type="predicted"/>
<sequence>KAKEEKERVQKAKAELRLERKKKEEEKGDEEGVEDQTPEKHSKRERKKKKFDGFVLAKKDADKSQSEDKQKPASEEDKKRTSRRSSVKKDDVKKEKTDLDEEESTTTKKDKKESESRATRKERKDEEAKAGEKQKKRVNEDDEEEDANIKEEQQEEEDDTLEGKVKDEPKATENSDSKNNEKKSQTAAEAAEKPDAGLRKHSKEHKSSSEHKTGHNHRSDEARNKDEKKRTHSEESKRRKDDDKHKSHSDKERKKQEKLEQKKQEKLEQKKKEKKEQITLSLAENTLIQMDTEIKKALNIESLDIDKCVAILEDLAAMPVNPLLLRKNPAIMATIKKCRKFKKSIAIQQKAEVIYHKFKSIFLAEGAAGKNPEPTSKLRENKENEISSGESAGNISSLTPPATNASTNINGDVSDSSPAPAGAVPTTPADSISASGNSLVATDSTSITHVTKGTESEITASANVAISESSAEASTVGASHPSDSTVKEASSSPSRPKSSLEASLGDHSEVAVPKDLDTSLSSQRVDESFIFQNVNTGGISTSSFIPGLDAVFKEGVDYRNSQTFKSDASNSDLGVDHLGAETDNSTVKNVSDNSDSLFSKDKGSTKETTSYDPRRPLSLPLPPAVGDEDMEEDEEFNNNDSVAEDKVDRAVEVVSPIIPLMDSSVAAEITNMVSDAVR</sequence>
<feature type="compositionally biased region" description="Polar residues" evidence="1">
    <location>
        <begin position="563"/>
        <end position="572"/>
    </location>
</feature>
<feature type="compositionally biased region" description="Basic and acidic residues" evidence="1">
    <location>
        <begin position="161"/>
        <end position="198"/>
    </location>
</feature>
<evidence type="ECO:0000259" key="2">
    <source>
        <dbReference type="Pfam" id="PF11467"/>
    </source>
</evidence>
<dbReference type="InterPro" id="IPR036218">
    <property type="entry name" value="HIVI-bd_sf"/>
</dbReference>
<feature type="compositionally biased region" description="Polar residues" evidence="1">
    <location>
        <begin position="582"/>
        <end position="597"/>
    </location>
</feature>
<organism evidence="3 4">
    <name type="scientific">Candidula unifasciata</name>
    <dbReference type="NCBI Taxonomy" id="100452"/>
    <lineage>
        <taxon>Eukaryota</taxon>
        <taxon>Metazoa</taxon>
        <taxon>Spiralia</taxon>
        <taxon>Lophotrochozoa</taxon>
        <taxon>Mollusca</taxon>
        <taxon>Gastropoda</taxon>
        <taxon>Heterobranchia</taxon>
        <taxon>Euthyneura</taxon>
        <taxon>Panpulmonata</taxon>
        <taxon>Eupulmonata</taxon>
        <taxon>Stylommatophora</taxon>
        <taxon>Helicina</taxon>
        <taxon>Helicoidea</taxon>
        <taxon>Geomitridae</taxon>
        <taxon>Candidula</taxon>
    </lineage>
</organism>
<feature type="compositionally biased region" description="Acidic residues" evidence="1">
    <location>
        <begin position="27"/>
        <end position="36"/>
    </location>
</feature>
<feature type="compositionally biased region" description="Basic and acidic residues" evidence="1">
    <location>
        <begin position="87"/>
        <end position="97"/>
    </location>
</feature>
<feature type="compositionally biased region" description="Basic and acidic residues" evidence="1">
    <location>
        <begin position="57"/>
        <end position="79"/>
    </location>
</feature>
<feature type="compositionally biased region" description="Basic and acidic residues" evidence="1">
    <location>
        <begin position="376"/>
        <end position="385"/>
    </location>
</feature>
<feature type="region of interest" description="Disordered" evidence="1">
    <location>
        <begin position="471"/>
        <end position="511"/>
    </location>
</feature>
<dbReference type="Proteomes" id="UP000678393">
    <property type="component" value="Unassembled WGS sequence"/>
</dbReference>
<reference evidence="3" key="1">
    <citation type="submission" date="2021-04" db="EMBL/GenBank/DDBJ databases">
        <authorList>
            <consortium name="Molecular Ecology Group"/>
        </authorList>
    </citation>
    <scope>NUCLEOTIDE SEQUENCE</scope>
</reference>
<feature type="compositionally biased region" description="Polar residues" evidence="1">
    <location>
        <begin position="471"/>
        <end position="484"/>
    </location>
</feature>
<feature type="non-terminal residue" evidence="3">
    <location>
        <position position="1"/>
    </location>
</feature>
<evidence type="ECO:0000313" key="3">
    <source>
        <dbReference type="EMBL" id="CAG5117146.1"/>
    </source>
</evidence>
<feature type="region of interest" description="Disordered" evidence="1">
    <location>
        <begin position="369"/>
        <end position="437"/>
    </location>
</feature>
<name>A0A8S3YSE9_9EUPU</name>
<feature type="compositionally biased region" description="Basic and acidic residues" evidence="1">
    <location>
        <begin position="1"/>
        <end position="26"/>
    </location>
</feature>
<dbReference type="AlphaFoldDB" id="A0A8S3YSE9"/>
<evidence type="ECO:0000313" key="4">
    <source>
        <dbReference type="Proteomes" id="UP000678393"/>
    </source>
</evidence>
<gene>
    <name evidence="3" type="ORF">CUNI_LOCUS2704</name>
</gene>
<dbReference type="InterPro" id="IPR035441">
    <property type="entry name" value="TFIIS/LEDGF_dom_sf"/>
</dbReference>
<feature type="compositionally biased region" description="Low complexity" evidence="1">
    <location>
        <begin position="418"/>
        <end position="429"/>
    </location>
</feature>
<dbReference type="EMBL" id="CAJHNH020000355">
    <property type="protein sequence ID" value="CAG5117146.1"/>
    <property type="molecule type" value="Genomic_DNA"/>
</dbReference>
<dbReference type="Gene3D" id="1.20.930.10">
    <property type="entry name" value="Conserved domain common to transcription factors TFIIS, elongin A, CRSP70"/>
    <property type="match status" value="1"/>
</dbReference>
<feature type="compositionally biased region" description="Basic and acidic residues" evidence="1">
    <location>
        <begin position="205"/>
        <end position="276"/>
    </location>
</feature>
<dbReference type="InterPro" id="IPR021567">
    <property type="entry name" value="LEDGF_IBD"/>
</dbReference>
<comment type="caution">
    <text evidence="3">The sequence shown here is derived from an EMBL/GenBank/DDBJ whole genome shotgun (WGS) entry which is preliminary data.</text>
</comment>
<evidence type="ECO:0000256" key="1">
    <source>
        <dbReference type="SAM" id="MobiDB-lite"/>
    </source>
</evidence>
<dbReference type="SUPFAM" id="SSF140576">
    <property type="entry name" value="HIV integrase-binding domain"/>
    <property type="match status" value="1"/>
</dbReference>
<feature type="compositionally biased region" description="Basic and acidic residues" evidence="1">
    <location>
        <begin position="105"/>
        <end position="139"/>
    </location>
</feature>
<feature type="region of interest" description="Disordered" evidence="1">
    <location>
        <begin position="563"/>
        <end position="644"/>
    </location>
</feature>
<accession>A0A8S3YSE9</accession>
<dbReference type="OrthoDB" id="62853at2759"/>
<feature type="compositionally biased region" description="Low complexity" evidence="1">
    <location>
        <begin position="487"/>
        <end position="503"/>
    </location>
</feature>